<keyword evidence="1" id="KW-1133">Transmembrane helix</keyword>
<feature type="transmembrane region" description="Helical" evidence="1">
    <location>
        <begin position="28"/>
        <end position="47"/>
    </location>
</feature>
<dbReference type="STRING" id="694430.Natoc_3291"/>
<reference evidence="2 3" key="1">
    <citation type="submission" date="2012-11" db="EMBL/GenBank/DDBJ databases">
        <title>FINISHED of Natronococcus occultus SP4, DSM 3396.</title>
        <authorList>
            <consortium name="DOE Joint Genome Institute"/>
            <person name="Eisen J."/>
            <person name="Huntemann M."/>
            <person name="Wei C.-L."/>
            <person name="Han J."/>
            <person name="Detter J.C."/>
            <person name="Han C."/>
            <person name="Tapia R."/>
            <person name="Chen A."/>
            <person name="Kyrpides N."/>
            <person name="Mavromatis K."/>
            <person name="Markowitz V."/>
            <person name="Szeto E."/>
            <person name="Ivanova N."/>
            <person name="Mikhailova N."/>
            <person name="Ovchinnikova G."/>
            <person name="Pagani I."/>
            <person name="Pati A."/>
            <person name="Goodwin L."/>
            <person name="Nordberg H.P."/>
            <person name="Cantor M.N."/>
            <person name="Hua S.X."/>
            <person name="Woyke T."/>
            <person name="Eisen J."/>
            <person name="Klenk H.-P."/>
            <person name="Klenk H.-P."/>
        </authorList>
    </citation>
    <scope>NUCLEOTIDE SEQUENCE [LARGE SCALE GENOMIC DNA]</scope>
    <source>
        <strain evidence="2 3">SP4</strain>
    </source>
</reference>
<dbReference type="GeneID" id="14403678"/>
<evidence type="ECO:0000313" key="3">
    <source>
        <dbReference type="Proteomes" id="UP000010878"/>
    </source>
</evidence>
<dbReference type="KEGG" id="nou:Natoc_3291"/>
<dbReference type="eggNOG" id="arCOG08190">
    <property type="taxonomic scope" value="Archaea"/>
</dbReference>
<dbReference type="RefSeq" id="WP_015322467.1">
    <property type="nucleotide sequence ID" value="NC_019974.1"/>
</dbReference>
<dbReference type="EMBL" id="CP003929">
    <property type="protein sequence ID" value="AGB39028.1"/>
    <property type="molecule type" value="Genomic_DNA"/>
</dbReference>
<feature type="transmembrane region" description="Helical" evidence="1">
    <location>
        <begin position="116"/>
        <end position="137"/>
    </location>
</feature>
<keyword evidence="1" id="KW-0472">Membrane</keyword>
<evidence type="ECO:0000256" key="1">
    <source>
        <dbReference type="SAM" id="Phobius"/>
    </source>
</evidence>
<feature type="transmembrane region" description="Helical" evidence="1">
    <location>
        <begin position="87"/>
        <end position="109"/>
    </location>
</feature>
<gene>
    <name evidence="2" type="ORF">Natoc_3291</name>
</gene>
<protein>
    <recommendedName>
        <fullName evidence="4">Lipid A core-O-antigen ligase-like enyme</fullName>
    </recommendedName>
</protein>
<proteinExistence type="predicted"/>
<feature type="transmembrane region" description="Helical" evidence="1">
    <location>
        <begin position="198"/>
        <end position="226"/>
    </location>
</feature>
<feature type="transmembrane region" description="Helical" evidence="1">
    <location>
        <begin position="59"/>
        <end position="81"/>
    </location>
</feature>
<feature type="transmembrane region" description="Helical" evidence="1">
    <location>
        <begin position="298"/>
        <end position="321"/>
    </location>
</feature>
<evidence type="ECO:0000313" key="2">
    <source>
        <dbReference type="EMBL" id="AGB39028.1"/>
    </source>
</evidence>
<feature type="transmembrane region" description="Helical" evidence="1">
    <location>
        <begin position="169"/>
        <end position="186"/>
    </location>
</feature>
<dbReference type="Proteomes" id="UP000010878">
    <property type="component" value="Chromosome"/>
</dbReference>
<name>L0K4J2_9EURY</name>
<dbReference type="AlphaFoldDB" id="L0K4J2"/>
<keyword evidence="1" id="KW-0812">Transmembrane</keyword>
<dbReference type="HOGENOM" id="CLU_684459_0_0_2"/>
<feature type="transmembrane region" description="Helical" evidence="1">
    <location>
        <begin position="356"/>
        <end position="375"/>
    </location>
</feature>
<accession>L0K4J2</accession>
<keyword evidence="3" id="KW-1185">Reference proteome</keyword>
<evidence type="ECO:0008006" key="4">
    <source>
        <dbReference type="Google" id="ProtNLM"/>
    </source>
</evidence>
<organism evidence="2 3">
    <name type="scientific">Natronococcus occultus SP4</name>
    <dbReference type="NCBI Taxonomy" id="694430"/>
    <lineage>
        <taxon>Archaea</taxon>
        <taxon>Methanobacteriati</taxon>
        <taxon>Methanobacteriota</taxon>
        <taxon>Stenosarchaea group</taxon>
        <taxon>Halobacteria</taxon>
        <taxon>Halobacteriales</taxon>
        <taxon>Natrialbaceae</taxon>
        <taxon>Natronococcus</taxon>
    </lineage>
</organism>
<sequence length="402" mass="41264">MVNRAGAAVGAAIVLAGAAPTTWLLESTVGYVLAGAILAALLAAGIARNAEDGRLETVVLERLVVAVLALYWLGLVGQFALTGSLSVLAYVVLTPIVVLTLWYGCLPIVLADPRSFLGGFVGTVSALTLLGVGLLVLEWGTALAFPWTGNNVFGIPGLRVASIYGNPNAFGFAAAVASLGALWATLETRRRRWAATLPVPLAGLVLSDATMALMAFGAATAVLLVLRSPTLGLAVAGSGAVLAVGFFQTDLGASYLTLLVERGGSERVAFWTAALSRAAENPLVGAGFDHGLPTHNSIVAIVLNAGVLVGGLYVLVIAGAVRSALAKARTGTPWDGFVLAAMTLLVVQMLTESFTLGGLSTTSLVLATFVGLALVEASERRTIPLPNAVESERDDRPANPNQ</sequence>
<dbReference type="OrthoDB" id="385130at2157"/>